<dbReference type="InterPro" id="IPR038765">
    <property type="entry name" value="Papain-like_cys_pep_sf"/>
</dbReference>
<dbReference type="Gene3D" id="3.90.1720.10">
    <property type="entry name" value="endopeptidase domain like (from Nostoc punctiforme)"/>
    <property type="match status" value="1"/>
</dbReference>
<proteinExistence type="inferred from homology"/>
<evidence type="ECO:0000256" key="1">
    <source>
        <dbReference type="ARBA" id="ARBA00007074"/>
    </source>
</evidence>
<dbReference type="InterPro" id="IPR000064">
    <property type="entry name" value="NLP_P60_dom"/>
</dbReference>
<feature type="domain" description="NlpC/P60" evidence="6">
    <location>
        <begin position="181"/>
        <end position="303"/>
    </location>
</feature>
<sequence>MHGASERVTAVQSNGLRPPSERPFEAARPNQISAALSHAGHRVPRTGLITPKDRRGSAESAIARSRGPTHRRPVLSGPAPTGVNRRALPSIPSNGRTVGQLPRPNPSANPVGVWKKEIPLSSNAVSPTIRRVRLAGGLVIATAVVTPLVAAVPAPAAEAAKAVPVAKVVKQAKNKSWAERQKLAQKALKAAHKKKGKPYRYGAAGPNAFDCSGLVQWSYRKAGVKLPRVTTAQYRAVKNKVSWSKLAPGDLVFFHGKGHVGMVSKRKGSKVWMIHAPNSGSHVKVVKLNGYRKKTFSGAVRPY</sequence>
<evidence type="ECO:0000259" key="6">
    <source>
        <dbReference type="PROSITE" id="PS51935"/>
    </source>
</evidence>
<reference evidence="8" key="1">
    <citation type="journal article" date="2019" name="Int. J. Syst. Evol. Microbiol.">
        <title>The Global Catalogue of Microorganisms (GCM) 10K type strain sequencing project: providing services to taxonomists for standard genome sequencing and annotation.</title>
        <authorList>
            <consortium name="The Broad Institute Genomics Platform"/>
            <consortium name="The Broad Institute Genome Sequencing Center for Infectious Disease"/>
            <person name="Wu L."/>
            <person name="Ma J."/>
        </authorList>
    </citation>
    <scope>NUCLEOTIDE SEQUENCE [LARGE SCALE GENOMIC DNA]</scope>
    <source>
        <strain evidence="8">JCM 6833</strain>
    </source>
</reference>
<keyword evidence="3" id="KW-0378">Hydrolase</keyword>
<comment type="similarity">
    <text evidence="1">Belongs to the peptidase C40 family.</text>
</comment>
<dbReference type="Proteomes" id="UP001501509">
    <property type="component" value="Unassembled WGS sequence"/>
</dbReference>
<keyword evidence="8" id="KW-1185">Reference proteome</keyword>
<dbReference type="SUPFAM" id="SSF54001">
    <property type="entry name" value="Cysteine proteinases"/>
    <property type="match status" value="1"/>
</dbReference>
<dbReference type="PROSITE" id="PS51935">
    <property type="entry name" value="NLPC_P60"/>
    <property type="match status" value="1"/>
</dbReference>
<dbReference type="Pfam" id="PF00877">
    <property type="entry name" value="NLPC_P60"/>
    <property type="match status" value="1"/>
</dbReference>
<feature type="region of interest" description="Disordered" evidence="5">
    <location>
        <begin position="1"/>
        <end position="110"/>
    </location>
</feature>
<evidence type="ECO:0000256" key="5">
    <source>
        <dbReference type="SAM" id="MobiDB-lite"/>
    </source>
</evidence>
<dbReference type="PANTHER" id="PTHR47359">
    <property type="entry name" value="PEPTIDOGLYCAN DL-ENDOPEPTIDASE CWLO"/>
    <property type="match status" value="1"/>
</dbReference>
<keyword evidence="2" id="KW-0645">Protease</keyword>
<organism evidence="7 8">
    <name type="scientific">Actinomadura fulvescens</name>
    <dbReference type="NCBI Taxonomy" id="46160"/>
    <lineage>
        <taxon>Bacteria</taxon>
        <taxon>Bacillati</taxon>
        <taxon>Actinomycetota</taxon>
        <taxon>Actinomycetes</taxon>
        <taxon>Streptosporangiales</taxon>
        <taxon>Thermomonosporaceae</taxon>
        <taxon>Actinomadura</taxon>
    </lineage>
</organism>
<keyword evidence="4" id="KW-0788">Thiol protease</keyword>
<comment type="caution">
    <text evidence="7">The sequence shown here is derived from an EMBL/GenBank/DDBJ whole genome shotgun (WGS) entry which is preliminary data.</text>
</comment>
<dbReference type="EMBL" id="BAAATD010000001">
    <property type="protein sequence ID" value="GAA2577884.1"/>
    <property type="molecule type" value="Genomic_DNA"/>
</dbReference>
<name>A0ABP6BMV9_9ACTN</name>
<protein>
    <recommendedName>
        <fullName evidence="6">NlpC/P60 domain-containing protein</fullName>
    </recommendedName>
</protein>
<evidence type="ECO:0000256" key="4">
    <source>
        <dbReference type="ARBA" id="ARBA00022807"/>
    </source>
</evidence>
<gene>
    <name evidence="7" type="ORF">GCM10010411_08040</name>
</gene>
<evidence type="ECO:0000313" key="7">
    <source>
        <dbReference type="EMBL" id="GAA2577884.1"/>
    </source>
</evidence>
<accession>A0ABP6BMV9</accession>
<evidence type="ECO:0000256" key="3">
    <source>
        <dbReference type="ARBA" id="ARBA00022801"/>
    </source>
</evidence>
<dbReference type="PANTHER" id="PTHR47359:SF3">
    <property type="entry name" value="NLP_P60 DOMAIN-CONTAINING PROTEIN-RELATED"/>
    <property type="match status" value="1"/>
</dbReference>
<dbReference type="InterPro" id="IPR051794">
    <property type="entry name" value="PG_Endopeptidase_C40"/>
</dbReference>
<evidence type="ECO:0000313" key="8">
    <source>
        <dbReference type="Proteomes" id="UP001501509"/>
    </source>
</evidence>
<evidence type="ECO:0000256" key="2">
    <source>
        <dbReference type="ARBA" id="ARBA00022670"/>
    </source>
</evidence>